<evidence type="ECO:0000256" key="1">
    <source>
        <dbReference type="ARBA" id="ARBA00008857"/>
    </source>
</evidence>
<dbReference type="InterPro" id="IPR013762">
    <property type="entry name" value="Integrase-like_cat_sf"/>
</dbReference>
<evidence type="ECO:0000256" key="2">
    <source>
        <dbReference type="ARBA" id="ARBA00023125"/>
    </source>
</evidence>
<reference evidence="6" key="1">
    <citation type="journal article" date="2019" name="Int. J. Syst. Evol. Microbiol.">
        <title>The Global Catalogue of Microorganisms (GCM) 10K type strain sequencing project: providing services to taxonomists for standard genome sequencing and annotation.</title>
        <authorList>
            <consortium name="The Broad Institute Genomics Platform"/>
            <consortium name="The Broad Institute Genome Sequencing Center for Infectious Disease"/>
            <person name="Wu L."/>
            <person name="Ma J."/>
        </authorList>
    </citation>
    <scope>NUCLEOTIDE SEQUENCE [LARGE SCALE GENOMIC DNA]</scope>
    <source>
        <strain evidence="6">TBRC 7912</strain>
    </source>
</reference>
<dbReference type="PANTHER" id="PTHR30349:SF41">
    <property type="entry name" value="INTEGRASE_RECOMBINASE PROTEIN MJ0367-RELATED"/>
    <property type="match status" value="1"/>
</dbReference>
<dbReference type="RefSeq" id="WP_386192658.1">
    <property type="nucleotide sequence ID" value="NZ_JBHSBC010000031.1"/>
</dbReference>
<comment type="caution">
    <text evidence="5">The sequence shown here is derived from an EMBL/GenBank/DDBJ whole genome shotgun (WGS) entry which is preliminary data.</text>
</comment>
<feature type="domain" description="Tyr recombinase" evidence="4">
    <location>
        <begin position="1"/>
        <end position="159"/>
    </location>
</feature>
<evidence type="ECO:0000259" key="4">
    <source>
        <dbReference type="PROSITE" id="PS51898"/>
    </source>
</evidence>
<dbReference type="Gene3D" id="1.10.443.10">
    <property type="entry name" value="Intergrase catalytic core"/>
    <property type="match status" value="1"/>
</dbReference>
<comment type="similarity">
    <text evidence="1">Belongs to the 'phage' integrase family.</text>
</comment>
<evidence type="ECO:0000313" key="5">
    <source>
        <dbReference type="EMBL" id="MFC3983463.1"/>
    </source>
</evidence>
<keyword evidence="6" id="KW-1185">Reference proteome</keyword>
<dbReference type="PROSITE" id="PS51898">
    <property type="entry name" value="TYR_RECOMBINASE"/>
    <property type="match status" value="1"/>
</dbReference>
<gene>
    <name evidence="5" type="ORF">ACFOYY_25270</name>
</gene>
<dbReference type="InterPro" id="IPR002104">
    <property type="entry name" value="Integrase_catalytic"/>
</dbReference>
<dbReference type="SUPFAM" id="SSF56349">
    <property type="entry name" value="DNA breaking-rejoining enzymes"/>
    <property type="match status" value="1"/>
</dbReference>
<evidence type="ECO:0000256" key="3">
    <source>
        <dbReference type="ARBA" id="ARBA00023172"/>
    </source>
</evidence>
<proteinExistence type="inferred from homology"/>
<name>A0ABV8F7H3_9ACTN</name>
<keyword evidence="2" id="KW-0238">DNA-binding</keyword>
<dbReference type="Proteomes" id="UP001595698">
    <property type="component" value="Unassembled WGS sequence"/>
</dbReference>
<protein>
    <submittedName>
        <fullName evidence="5">Tyrosine-type recombinase/integrase</fullName>
    </submittedName>
</protein>
<dbReference type="InterPro" id="IPR050090">
    <property type="entry name" value="Tyrosine_recombinase_XerCD"/>
</dbReference>
<dbReference type="InterPro" id="IPR011010">
    <property type="entry name" value="DNA_brk_join_enz"/>
</dbReference>
<dbReference type="Pfam" id="PF00589">
    <property type="entry name" value="Phage_integrase"/>
    <property type="match status" value="1"/>
</dbReference>
<dbReference type="PANTHER" id="PTHR30349">
    <property type="entry name" value="PHAGE INTEGRASE-RELATED"/>
    <property type="match status" value="1"/>
</dbReference>
<dbReference type="CDD" id="cd00397">
    <property type="entry name" value="DNA_BRE_C"/>
    <property type="match status" value="1"/>
</dbReference>
<evidence type="ECO:0000313" key="6">
    <source>
        <dbReference type="Proteomes" id="UP001595698"/>
    </source>
</evidence>
<dbReference type="EMBL" id="JBHSBC010000031">
    <property type="protein sequence ID" value="MFC3983463.1"/>
    <property type="molecule type" value="Genomic_DNA"/>
</dbReference>
<sequence>MAPSPIRFRGLSGARALYDGARVEECARLETIDVTLTARTGHIRLHGKGDEVRTVPLPSAAREQLAAWLTERGLQAGPLWPGQRGPLSASGITQVVPAIGDDAGLPGLRPHRIRHTYATRLRESGADPAQIQALLGHSSIETSARYFRVGAAEQAAVVDQTSSRKCLFLNAGVASSW</sequence>
<organism evidence="5 6">
    <name type="scientific">Streptosporangium jomthongense</name>
    <dbReference type="NCBI Taxonomy" id="1193683"/>
    <lineage>
        <taxon>Bacteria</taxon>
        <taxon>Bacillati</taxon>
        <taxon>Actinomycetota</taxon>
        <taxon>Actinomycetes</taxon>
        <taxon>Streptosporangiales</taxon>
        <taxon>Streptosporangiaceae</taxon>
        <taxon>Streptosporangium</taxon>
    </lineage>
</organism>
<accession>A0ABV8F7H3</accession>
<keyword evidence="3" id="KW-0233">DNA recombination</keyword>